<keyword evidence="7" id="KW-0732">Signal</keyword>
<dbReference type="AlphaFoldDB" id="A0A8T1TA55"/>
<keyword evidence="9" id="KW-0472">Membrane</keyword>
<evidence type="ECO:0000256" key="6">
    <source>
        <dbReference type="ARBA" id="ARBA00022622"/>
    </source>
</evidence>
<evidence type="ECO:0000256" key="19">
    <source>
        <dbReference type="PIRSR" id="PIRSR038193-2"/>
    </source>
</evidence>
<keyword evidence="14 21" id="KW-0326">Glycosidase</keyword>
<keyword evidence="10 20" id="KW-1015">Disulfide bond</keyword>
<feature type="active site" description="Proton donor" evidence="18">
    <location>
        <position position="170"/>
    </location>
</feature>
<comment type="catalytic activity">
    <reaction evidence="1 21">
        <text>Random hydrolysis of (1-&gt;4)-linkages between N-acetyl-beta-D-glucosamine and D-glucuronate residues in hyaluronate.</text>
        <dbReference type="EC" id="3.2.1.35"/>
    </reaction>
</comment>
<evidence type="ECO:0000256" key="9">
    <source>
        <dbReference type="ARBA" id="ARBA00023136"/>
    </source>
</evidence>
<evidence type="ECO:0000256" key="4">
    <source>
        <dbReference type="ARBA" id="ARBA00022475"/>
    </source>
</evidence>
<evidence type="ECO:0000256" key="17">
    <source>
        <dbReference type="PIRNR" id="PIRNR038193"/>
    </source>
</evidence>
<dbReference type="SUPFAM" id="SSF51445">
    <property type="entry name" value="(Trans)glycosidases"/>
    <property type="match status" value="1"/>
</dbReference>
<evidence type="ECO:0000259" key="22">
    <source>
        <dbReference type="PROSITE" id="PS01186"/>
    </source>
</evidence>
<comment type="caution">
    <text evidence="23">The sequence shown here is derived from an EMBL/GenBank/DDBJ whole genome shotgun (WGS) entry which is preliminary data.</text>
</comment>
<dbReference type="InterPro" id="IPR017853">
    <property type="entry name" value="GH"/>
</dbReference>
<dbReference type="PANTHER" id="PTHR11769">
    <property type="entry name" value="HYALURONIDASE"/>
    <property type="match status" value="1"/>
</dbReference>
<comment type="function">
    <text evidence="15">Catalyzes hyaluronan degradation into small fragments that are endocytosed and degraded in lysosomes by HYAL1 and exoglycosidases. Essential for the breakdown of extracellular matrix hyaluronan.</text>
</comment>
<evidence type="ECO:0000256" key="7">
    <source>
        <dbReference type="ARBA" id="ARBA00022729"/>
    </source>
</evidence>
<dbReference type="GO" id="GO:0005975">
    <property type="term" value="P:carbohydrate metabolic process"/>
    <property type="evidence" value="ECO:0007669"/>
    <property type="project" value="UniProtKB-UniRule"/>
</dbReference>
<dbReference type="Gene3D" id="3.20.20.70">
    <property type="entry name" value="Aldolase class I"/>
    <property type="match status" value="1"/>
</dbReference>
<dbReference type="GO" id="GO:0005886">
    <property type="term" value="C:plasma membrane"/>
    <property type="evidence" value="ECO:0007669"/>
    <property type="project" value="UniProtKB-SubCell"/>
</dbReference>
<comment type="similarity">
    <text evidence="3 17 21">Belongs to the glycosyl hydrolase 56 family.</text>
</comment>
<comment type="subcellular location">
    <subcellularLocation>
        <location evidence="2">Cell membrane</location>
        <topology evidence="2">Lipid-anchor</topology>
        <topology evidence="2">GPI-anchor</topology>
    </subcellularLocation>
</comment>
<evidence type="ECO:0000256" key="21">
    <source>
        <dbReference type="RuleBase" id="RU610713"/>
    </source>
</evidence>
<dbReference type="EC" id="3.2.1.35" evidence="21"/>
<evidence type="ECO:0000256" key="12">
    <source>
        <dbReference type="ARBA" id="ARBA00023180"/>
    </source>
</evidence>
<protein>
    <recommendedName>
        <fullName evidence="21">Hyaluronidase</fullName>
        <ecNumber evidence="21">3.2.1.35</ecNumber>
    </recommendedName>
</protein>
<dbReference type="GO" id="GO:0030214">
    <property type="term" value="P:hyaluronan catabolic process"/>
    <property type="evidence" value="ECO:0007669"/>
    <property type="project" value="TreeGrafter"/>
</dbReference>
<dbReference type="InterPro" id="IPR013785">
    <property type="entry name" value="Aldolase_TIM"/>
</dbReference>
<feature type="disulfide bond" evidence="20">
    <location>
        <begin position="82"/>
        <end position="375"/>
    </location>
</feature>
<dbReference type="GO" id="GO:0033906">
    <property type="term" value="F:hyaluronoglucuronidase activity"/>
    <property type="evidence" value="ECO:0007669"/>
    <property type="project" value="TreeGrafter"/>
</dbReference>
<evidence type="ECO:0000256" key="13">
    <source>
        <dbReference type="ARBA" id="ARBA00023288"/>
    </source>
</evidence>
<keyword evidence="8 21" id="KW-0378">Hydrolase</keyword>
<evidence type="ECO:0000256" key="18">
    <source>
        <dbReference type="PIRSR" id="PIRSR038193-1"/>
    </source>
</evidence>
<dbReference type="GO" id="GO:0004415">
    <property type="term" value="F:hyalurononglucosaminidase activity"/>
    <property type="evidence" value="ECO:0007669"/>
    <property type="project" value="UniProtKB-UniRule"/>
</dbReference>
<reference evidence="23 24" key="1">
    <citation type="journal article" date="2020" name="G3 (Bethesda)">
        <title>Draft Genome of the Common Snapping Turtle, Chelydra serpentina, a Model for Phenotypic Plasticity in Reptiles.</title>
        <authorList>
            <person name="Das D."/>
            <person name="Singh S.K."/>
            <person name="Bierstedt J."/>
            <person name="Erickson A."/>
            <person name="Galli G.L.J."/>
            <person name="Crossley D.A. 2nd"/>
            <person name="Rhen T."/>
        </authorList>
    </citation>
    <scope>NUCLEOTIDE SEQUENCE [LARGE SCALE GENOMIC DNA]</scope>
    <source>
        <strain evidence="23">KW</strain>
    </source>
</reference>
<evidence type="ECO:0000256" key="1">
    <source>
        <dbReference type="ARBA" id="ARBA00000251"/>
    </source>
</evidence>
<evidence type="ECO:0000256" key="5">
    <source>
        <dbReference type="ARBA" id="ARBA00022536"/>
    </source>
</evidence>
<evidence type="ECO:0000256" key="10">
    <source>
        <dbReference type="ARBA" id="ARBA00023157"/>
    </source>
</evidence>
<feature type="disulfide bond" evidence="20">
    <location>
        <begin position="466"/>
        <end position="475"/>
    </location>
</feature>
<evidence type="ECO:0000256" key="15">
    <source>
        <dbReference type="ARBA" id="ARBA00093332"/>
    </source>
</evidence>
<dbReference type="PANTHER" id="PTHR11769:SF6">
    <property type="entry name" value="HYALURONIDASE-2"/>
    <property type="match status" value="1"/>
</dbReference>
<evidence type="ECO:0000256" key="11">
    <source>
        <dbReference type="ARBA" id="ARBA00023170"/>
    </source>
</evidence>
<organism evidence="23 24">
    <name type="scientific">Chelydra serpentina</name>
    <name type="common">Snapping turtle</name>
    <name type="synonym">Testudo serpentina</name>
    <dbReference type="NCBI Taxonomy" id="8475"/>
    <lineage>
        <taxon>Eukaryota</taxon>
        <taxon>Metazoa</taxon>
        <taxon>Chordata</taxon>
        <taxon>Craniata</taxon>
        <taxon>Vertebrata</taxon>
        <taxon>Euteleostomi</taxon>
        <taxon>Archelosauria</taxon>
        <taxon>Testudinata</taxon>
        <taxon>Testudines</taxon>
        <taxon>Cryptodira</taxon>
        <taxon>Durocryptodira</taxon>
        <taxon>Americhelydia</taxon>
        <taxon>Chelydroidea</taxon>
        <taxon>Chelydridae</taxon>
        <taxon>Chelydra</taxon>
    </lineage>
</organism>
<evidence type="ECO:0000313" key="24">
    <source>
        <dbReference type="Proteomes" id="UP000765507"/>
    </source>
</evidence>
<name>A0A8T1TA55_CHESE</name>
<dbReference type="FunFam" id="3.20.20.70:FF:000065">
    <property type="entry name" value="Hyaluronidase"/>
    <property type="match status" value="1"/>
</dbReference>
<feature type="disulfide bond" evidence="20">
    <location>
        <begin position="246"/>
        <end position="262"/>
    </location>
</feature>
<dbReference type="InterPro" id="IPR000742">
    <property type="entry name" value="EGF"/>
</dbReference>
<keyword evidence="4" id="KW-1003">Cell membrane</keyword>
<dbReference type="Proteomes" id="UP000765507">
    <property type="component" value="Unassembled WGS sequence"/>
</dbReference>
<comment type="subunit">
    <text evidence="16">Interacts with MST1R.</text>
</comment>
<keyword evidence="13" id="KW-0449">Lipoprotein</keyword>
<keyword evidence="6" id="KW-0336">GPI-anchor</keyword>
<keyword evidence="5" id="KW-0245">EGF-like domain</keyword>
<evidence type="ECO:0000256" key="3">
    <source>
        <dbReference type="ARBA" id="ARBA00008871"/>
    </source>
</evidence>
<feature type="domain" description="EGF-like" evidence="22">
    <location>
        <begin position="464"/>
        <end position="475"/>
    </location>
</feature>
<dbReference type="Pfam" id="PF01630">
    <property type="entry name" value="Glyco_hydro_56"/>
    <property type="match status" value="1"/>
</dbReference>
<proteinExistence type="inferred from homology"/>
<feature type="glycosylation site" description="N-linked (GlcNAc...) asparagine" evidence="19">
    <location>
        <position position="392"/>
    </location>
</feature>
<evidence type="ECO:0000256" key="14">
    <source>
        <dbReference type="ARBA" id="ARBA00023295"/>
    </source>
</evidence>
<dbReference type="PROSITE" id="PS01186">
    <property type="entry name" value="EGF_2"/>
    <property type="match status" value="1"/>
</dbReference>
<dbReference type="PRINTS" id="PR00846">
    <property type="entry name" value="GLHYDRLASE56"/>
</dbReference>
<dbReference type="GO" id="GO:0031410">
    <property type="term" value="C:cytoplasmic vesicle"/>
    <property type="evidence" value="ECO:0007669"/>
    <property type="project" value="TreeGrafter"/>
</dbReference>
<evidence type="ECO:0000313" key="23">
    <source>
        <dbReference type="EMBL" id="KAG6938151.1"/>
    </source>
</evidence>
<feature type="disulfide bond" evidence="20">
    <location>
        <begin position="405"/>
        <end position="464"/>
    </location>
</feature>
<keyword evidence="12" id="KW-0325">Glycoprotein</keyword>
<keyword evidence="11" id="KW-0675">Receptor</keyword>
<feature type="disulfide bond" evidence="20">
    <location>
        <begin position="400"/>
        <end position="411"/>
    </location>
</feature>
<evidence type="ECO:0000256" key="16">
    <source>
        <dbReference type="ARBA" id="ARBA00093545"/>
    </source>
</evidence>
<evidence type="ECO:0000256" key="2">
    <source>
        <dbReference type="ARBA" id="ARBA00004609"/>
    </source>
</evidence>
<dbReference type="GO" id="GO:0098552">
    <property type="term" value="C:side of membrane"/>
    <property type="evidence" value="ECO:0007669"/>
    <property type="project" value="UniProtKB-KW"/>
</dbReference>
<sequence length="505" mass="57832">MRLSGSRALPGEPRSSACCDLKPSCDLAAQRERMRGGSVLAVPWLLLLALTGSHGQDEKPAFAPLFTRKPFIVAWNAPTQDCRPRFKVQLDFSLFDLQASPNEGFVDQNLTIFYKERLGRYPYYDEQQVAVNGGVPQNSSLMDHLGRLQEGIRKYIRSEAKEGLAVIDWEEWRPIWVRNWQNKDIYRKSSRQLVLSRHPDWQEDLVNKEAQYEFESSAQEFMLRTLQHAKSYRPKQLWGYYLFPDCYNHDYSKNPDSYTGRCPDVEETRNDRLAWLWKESTALYPSIYLDQVLASSENGRKFVRSRVMEALRISRQHHDGYSLPVFVYTRPTYSRKLDVLSKMDLVSTIGESAALGAAGAIFWGDADYTKSQSTCWTIKAYLEEELGHYIVNVTTAAERCSQALCQGWGRCLRRDSTANVFLHLNPLSFQIRRRGEADGRQPLLRADGELSATDTAYLRTHFRCQCYQGWHGDKCERQLSTHSSAACPACATLGLLVLGFLARLD</sequence>
<dbReference type="EMBL" id="JAHGAV010000019">
    <property type="protein sequence ID" value="KAG6938151.1"/>
    <property type="molecule type" value="Genomic_DNA"/>
</dbReference>
<dbReference type="InterPro" id="IPR018155">
    <property type="entry name" value="Hyaluronidase"/>
</dbReference>
<gene>
    <name evidence="23" type="primary">HYAL2</name>
    <name evidence="23" type="ORF">G0U57_007054</name>
</gene>
<dbReference type="OrthoDB" id="5796153at2759"/>
<keyword evidence="24" id="KW-1185">Reference proteome</keyword>
<accession>A0A8T1TA55</accession>
<evidence type="ECO:0000256" key="20">
    <source>
        <dbReference type="PIRSR" id="PIRSR038193-3"/>
    </source>
</evidence>
<dbReference type="PIRSF" id="PIRSF038193">
    <property type="entry name" value="Hyaluronidase"/>
    <property type="match status" value="1"/>
</dbReference>
<evidence type="ECO:0000256" key="8">
    <source>
        <dbReference type="ARBA" id="ARBA00022801"/>
    </source>
</evidence>